<dbReference type="GO" id="GO:0061630">
    <property type="term" value="F:ubiquitin protein ligase activity"/>
    <property type="evidence" value="ECO:0007669"/>
    <property type="project" value="TreeGrafter"/>
</dbReference>
<reference evidence="10" key="1">
    <citation type="submission" date="2025-08" db="UniProtKB">
        <authorList>
            <consortium name="RefSeq"/>
        </authorList>
    </citation>
    <scope>IDENTIFICATION</scope>
    <source>
        <tissue evidence="10">Gonads</tissue>
    </source>
</reference>
<evidence type="ECO:0000256" key="4">
    <source>
        <dbReference type="ARBA" id="ARBA00022786"/>
    </source>
</evidence>
<dbReference type="GO" id="GO:0016567">
    <property type="term" value="P:protein ubiquitination"/>
    <property type="evidence" value="ECO:0007669"/>
    <property type="project" value="TreeGrafter"/>
</dbReference>
<dbReference type="AlphaFoldDB" id="A0A6J2YF66"/>
<evidence type="ECO:0000256" key="3">
    <source>
        <dbReference type="ARBA" id="ARBA00022771"/>
    </source>
</evidence>
<dbReference type="InterPro" id="IPR001841">
    <property type="entry name" value="Znf_RING"/>
</dbReference>
<keyword evidence="7" id="KW-0812">Transmembrane</keyword>
<feature type="domain" description="RING-type" evidence="8">
    <location>
        <begin position="273"/>
        <end position="311"/>
    </location>
</feature>
<sequence>MATFFHSTDSNESINPGLRWCPLVFEVLLTIRMEILQEIHNVEQYFIKLHNIYGFASQVSFFILCEQLLDNSVHPQLKGDKNVVMALTTVLFYSVLGYFATRVRDICLGNRTRTVPRTPSFMTYTKWICRIILEWIKALIVVLCLREQGIQYEPKLIYSIITFVYYLLTERIFIEVFPKIVEALNIRKLDNLEYLYIPFYMNVLAVLAGLSASMFNLYLNYSPLIFLALYFMVYLRIKDAYYNYWEILVAEKEAYSSFQIATQREIEDWDDICAVCLSNMSRARITPCNHLFHPYCLKQCLRTSFLCPLCKQHFLENMANK</sequence>
<feature type="transmembrane region" description="Helical" evidence="7">
    <location>
        <begin position="194"/>
        <end position="212"/>
    </location>
</feature>
<dbReference type="SUPFAM" id="SSF57850">
    <property type="entry name" value="RING/U-box"/>
    <property type="match status" value="1"/>
</dbReference>
<proteinExistence type="predicted"/>
<keyword evidence="9" id="KW-1185">Reference proteome</keyword>
<keyword evidence="5" id="KW-0862">Zinc</keyword>
<dbReference type="KEGG" id="soy:115887318"/>
<dbReference type="InParanoid" id="A0A6J2YF66"/>
<evidence type="ECO:0000313" key="10">
    <source>
        <dbReference type="RefSeq" id="XP_030762578.1"/>
    </source>
</evidence>
<evidence type="ECO:0000256" key="5">
    <source>
        <dbReference type="ARBA" id="ARBA00022833"/>
    </source>
</evidence>
<keyword evidence="7" id="KW-1133">Transmembrane helix</keyword>
<dbReference type="Gene3D" id="3.30.40.10">
    <property type="entry name" value="Zinc/RING finger domain, C3HC4 (zinc finger)"/>
    <property type="match status" value="1"/>
</dbReference>
<protein>
    <submittedName>
        <fullName evidence="10">RING finger protein 145-like isoform X1</fullName>
    </submittedName>
</protein>
<keyword evidence="3 6" id="KW-0863">Zinc-finger</keyword>
<dbReference type="PANTHER" id="PTHR15067:SF4">
    <property type="entry name" value="E3 UBIQUITIN-PROTEIN LIGASE RNF8"/>
    <property type="match status" value="1"/>
</dbReference>
<dbReference type="GO" id="GO:0005829">
    <property type="term" value="C:cytosol"/>
    <property type="evidence" value="ECO:0007669"/>
    <property type="project" value="TreeGrafter"/>
</dbReference>
<evidence type="ECO:0000256" key="6">
    <source>
        <dbReference type="PROSITE-ProRule" id="PRU00175"/>
    </source>
</evidence>
<dbReference type="Pfam" id="PF13639">
    <property type="entry name" value="zf-RING_2"/>
    <property type="match status" value="1"/>
</dbReference>
<feature type="transmembrane region" description="Helical" evidence="7">
    <location>
        <begin position="218"/>
        <end position="237"/>
    </location>
</feature>
<organism evidence="9 10">
    <name type="scientific">Sitophilus oryzae</name>
    <name type="common">Rice weevil</name>
    <name type="synonym">Curculio oryzae</name>
    <dbReference type="NCBI Taxonomy" id="7048"/>
    <lineage>
        <taxon>Eukaryota</taxon>
        <taxon>Metazoa</taxon>
        <taxon>Ecdysozoa</taxon>
        <taxon>Arthropoda</taxon>
        <taxon>Hexapoda</taxon>
        <taxon>Insecta</taxon>
        <taxon>Pterygota</taxon>
        <taxon>Neoptera</taxon>
        <taxon>Endopterygota</taxon>
        <taxon>Coleoptera</taxon>
        <taxon>Polyphaga</taxon>
        <taxon>Cucujiformia</taxon>
        <taxon>Curculionidae</taxon>
        <taxon>Dryophthorinae</taxon>
        <taxon>Sitophilus</taxon>
    </lineage>
</organism>
<dbReference type="GO" id="GO:0006511">
    <property type="term" value="P:ubiquitin-dependent protein catabolic process"/>
    <property type="evidence" value="ECO:0007669"/>
    <property type="project" value="TreeGrafter"/>
</dbReference>
<dbReference type="GO" id="GO:0000151">
    <property type="term" value="C:ubiquitin ligase complex"/>
    <property type="evidence" value="ECO:0007669"/>
    <property type="project" value="TreeGrafter"/>
</dbReference>
<keyword evidence="4" id="KW-0833">Ubl conjugation pathway</keyword>
<evidence type="ECO:0000259" key="8">
    <source>
        <dbReference type="PROSITE" id="PS50089"/>
    </source>
</evidence>
<dbReference type="OrthoDB" id="4752984at2759"/>
<dbReference type="GO" id="GO:0008270">
    <property type="term" value="F:zinc ion binding"/>
    <property type="evidence" value="ECO:0007669"/>
    <property type="project" value="UniProtKB-KW"/>
</dbReference>
<evidence type="ECO:0000313" key="9">
    <source>
        <dbReference type="Proteomes" id="UP000504635"/>
    </source>
</evidence>
<dbReference type="RefSeq" id="XP_030762578.1">
    <property type="nucleotide sequence ID" value="XM_030906718.1"/>
</dbReference>
<keyword evidence="2" id="KW-0479">Metal-binding</keyword>
<evidence type="ECO:0000256" key="7">
    <source>
        <dbReference type="SAM" id="Phobius"/>
    </source>
</evidence>
<dbReference type="GeneID" id="115887318"/>
<name>A0A6J2YF66_SITOR</name>
<dbReference type="InterPro" id="IPR013083">
    <property type="entry name" value="Znf_RING/FYVE/PHD"/>
</dbReference>
<dbReference type="PROSITE" id="PS50089">
    <property type="entry name" value="ZF_RING_2"/>
    <property type="match status" value="1"/>
</dbReference>
<feature type="transmembrane region" description="Helical" evidence="7">
    <location>
        <begin position="83"/>
        <end position="101"/>
    </location>
</feature>
<dbReference type="PANTHER" id="PTHR15067">
    <property type="entry name" value="E3 UBIQUITIN-PROTEIN LIGASE RNF8"/>
    <property type="match status" value="1"/>
</dbReference>
<keyword evidence="1" id="KW-0808">Transferase</keyword>
<dbReference type="Proteomes" id="UP000504635">
    <property type="component" value="Unplaced"/>
</dbReference>
<evidence type="ECO:0000256" key="1">
    <source>
        <dbReference type="ARBA" id="ARBA00022679"/>
    </source>
</evidence>
<gene>
    <name evidence="10" type="primary">LOC115887318</name>
</gene>
<keyword evidence="7" id="KW-0472">Membrane</keyword>
<dbReference type="SMART" id="SM00184">
    <property type="entry name" value="RING"/>
    <property type="match status" value="1"/>
</dbReference>
<evidence type="ECO:0000256" key="2">
    <source>
        <dbReference type="ARBA" id="ARBA00022723"/>
    </source>
</evidence>
<accession>A0A6J2YF66</accession>